<accession>A0A1J5PT34</accession>
<dbReference type="GO" id="GO:0042597">
    <property type="term" value="C:periplasmic space"/>
    <property type="evidence" value="ECO:0007669"/>
    <property type="project" value="InterPro"/>
</dbReference>
<dbReference type="Pfam" id="PF07813">
    <property type="entry name" value="LTXXQ"/>
    <property type="match status" value="1"/>
</dbReference>
<evidence type="ECO:0008006" key="2">
    <source>
        <dbReference type="Google" id="ProtNLM"/>
    </source>
</evidence>
<gene>
    <name evidence="1" type="ORF">GALL_474990</name>
</gene>
<reference evidence="1" key="1">
    <citation type="submission" date="2016-10" db="EMBL/GenBank/DDBJ databases">
        <title>Sequence of Gallionella enrichment culture.</title>
        <authorList>
            <person name="Poehlein A."/>
            <person name="Muehling M."/>
            <person name="Daniel R."/>
        </authorList>
    </citation>
    <scope>NUCLEOTIDE SEQUENCE</scope>
</reference>
<dbReference type="InterPro" id="IPR012899">
    <property type="entry name" value="LTXXQ"/>
</dbReference>
<organism evidence="1">
    <name type="scientific">mine drainage metagenome</name>
    <dbReference type="NCBI Taxonomy" id="410659"/>
    <lineage>
        <taxon>unclassified sequences</taxon>
        <taxon>metagenomes</taxon>
        <taxon>ecological metagenomes</taxon>
    </lineage>
</organism>
<protein>
    <recommendedName>
        <fullName evidence="2">Periplasmic protein</fullName>
    </recommendedName>
</protein>
<name>A0A1J5PT34_9ZZZZ</name>
<sequence>MKEVKVSALILAFAVFAAASGQAQAAQRDHHSALFEHLCSGQSDPAPHHKLGERLADHLKLNDAQKAAYTEFKEARLKALADSKAKLCAKEPDLSSFEERLVFSQAFLEARLDALKAENPKLIAFYNSLDAKQKKKFDRFRVRMAR</sequence>
<dbReference type="EMBL" id="MLJW01003978">
    <property type="protein sequence ID" value="OIQ70887.1"/>
    <property type="molecule type" value="Genomic_DNA"/>
</dbReference>
<comment type="caution">
    <text evidence="1">The sequence shown here is derived from an EMBL/GenBank/DDBJ whole genome shotgun (WGS) entry which is preliminary data.</text>
</comment>
<proteinExistence type="predicted"/>
<dbReference type="AlphaFoldDB" id="A0A1J5PT34"/>
<evidence type="ECO:0000313" key="1">
    <source>
        <dbReference type="EMBL" id="OIQ70887.1"/>
    </source>
</evidence>